<evidence type="ECO:0000313" key="3">
    <source>
        <dbReference type="EMBL" id="GHP06066.1"/>
    </source>
</evidence>
<sequence>MQGEGRALADPDVSRWLHGKRSWSAVRSEKGASAAGSQASGLVSRASGREPTQSALMPNEIARRGEHPARSQWQNSAGNDDKHVRFRLGPSDADVLRSRIDTLSATRREARQARRAEQRRAEDDEDAASIARGRAPDYTTLSLYFVVWSLVVFGILTTDVVGKQLRLAARPIMILYAIPATLAVLVVVVEFFQNRLSNFRRRGDDDDDDDDETDASTDADDTDDGDTDDEK</sequence>
<dbReference type="EMBL" id="BNJQ01000011">
    <property type="protein sequence ID" value="GHP06066.1"/>
    <property type="molecule type" value="Genomic_DNA"/>
</dbReference>
<feature type="compositionally biased region" description="Acidic residues" evidence="1">
    <location>
        <begin position="205"/>
        <end position="231"/>
    </location>
</feature>
<evidence type="ECO:0000313" key="4">
    <source>
        <dbReference type="Proteomes" id="UP000660262"/>
    </source>
</evidence>
<proteinExistence type="predicted"/>
<feature type="compositionally biased region" description="Low complexity" evidence="1">
    <location>
        <begin position="31"/>
        <end position="41"/>
    </location>
</feature>
<evidence type="ECO:0000256" key="2">
    <source>
        <dbReference type="SAM" id="Phobius"/>
    </source>
</evidence>
<feature type="region of interest" description="Disordered" evidence="1">
    <location>
        <begin position="200"/>
        <end position="231"/>
    </location>
</feature>
<protein>
    <submittedName>
        <fullName evidence="3">Uncharacterized protein</fullName>
    </submittedName>
</protein>
<evidence type="ECO:0000256" key="1">
    <source>
        <dbReference type="SAM" id="MobiDB-lite"/>
    </source>
</evidence>
<organism evidence="3 4">
    <name type="scientific">Pycnococcus provasolii</name>
    <dbReference type="NCBI Taxonomy" id="41880"/>
    <lineage>
        <taxon>Eukaryota</taxon>
        <taxon>Viridiplantae</taxon>
        <taxon>Chlorophyta</taxon>
        <taxon>Pseudoscourfieldiophyceae</taxon>
        <taxon>Pseudoscourfieldiales</taxon>
        <taxon>Pycnococcaceae</taxon>
        <taxon>Pycnococcus</taxon>
    </lineage>
</organism>
<dbReference type="Proteomes" id="UP000660262">
    <property type="component" value="Unassembled WGS sequence"/>
</dbReference>
<gene>
    <name evidence="3" type="ORF">PPROV_000481300</name>
</gene>
<keyword evidence="2" id="KW-0472">Membrane</keyword>
<feature type="region of interest" description="Disordered" evidence="1">
    <location>
        <begin position="106"/>
        <end position="128"/>
    </location>
</feature>
<dbReference type="AlphaFoldDB" id="A0A830HFF4"/>
<name>A0A830HFF4_9CHLO</name>
<accession>A0A830HFF4</accession>
<comment type="caution">
    <text evidence="3">The sequence shown here is derived from an EMBL/GenBank/DDBJ whole genome shotgun (WGS) entry which is preliminary data.</text>
</comment>
<feature type="compositionally biased region" description="Basic and acidic residues" evidence="1">
    <location>
        <begin position="106"/>
        <end position="122"/>
    </location>
</feature>
<keyword evidence="4" id="KW-1185">Reference proteome</keyword>
<reference evidence="3" key="1">
    <citation type="submission" date="2020-10" db="EMBL/GenBank/DDBJ databases">
        <title>Unveiling of a novel bifunctional photoreceptor, Dualchrome1, isolated from a cosmopolitan green alga.</title>
        <authorList>
            <person name="Suzuki S."/>
            <person name="Kawachi M."/>
        </authorList>
    </citation>
    <scope>NUCLEOTIDE SEQUENCE</scope>
    <source>
        <strain evidence="3">NIES 2893</strain>
    </source>
</reference>
<feature type="region of interest" description="Disordered" evidence="1">
    <location>
        <begin position="25"/>
        <end position="86"/>
    </location>
</feature>
<keyword evidence="2" id="KW-1133">Transmembrane helix</keyword>
<feature type="transmembrane region" description="Helical" evidence="2">
    <location>
        <begin position="141"/>
        <end position="161"/>
    </location>
</feature>
<feature type="transmembrane region" description="Helical" evidence="2">
    <location>
        <begin position="173"/>
        <end position="192"/>
    </location>
</feature>
<keyword evidence="2" id="KW-0812">Transmembrane</keyword>